<dbReference type="PANTHER" id="PTHR12497:SF0">
    <property type="entry name" value="TAFAZZIN"/>
    <property type="match status" value="1"/>
</dbReference>
<reference evidence="14" key="1">
    <citation type="journal article" date="2021" name="Open Biol.">
        <title>Shared evolutionary footprints suggest mitochondrial oxidative damage underlies multiple complex I losses in fungi.</title>
        <authorList>
            <person name="Schikora-Tamarit M.A."/>
            <person name="Marcet-Houben M."/>
            <person name="Nosek J."/>
            <person name="Gabaldon T."/>
        </authorList>
    </citation>
    <scope>NUCLEOTIDE SEQUENCE</scope>
    <source>
        <strain evidence="14">NCAIM Y.01608</strain>
    </source>
</reference>
<feature type="domain" description="Phospholipid/glycerol acyltransferase" evidence="13">
    <location>
        <begin position="72"/>
        <end position="245"/>
    </location>
</feature>
<dbReference type="GO" id="GO:0005741">
    <property type="term" value="C:mitochondrial outer membrane"/>
    <property type="evidence" value="ECO:0007669"/>
    <property type="project" value="UniProtKB-SubCell"/>
</dbReference>
<evidence type="ECO:0000256" key="5">
    <source>
        <dbReference type="ARBA" id="ARBA00022792"/>
    </source>
</evidence>
<evidence type="ECO:0000259" key="13">
    <source>
        <dbReference type="SMART" id="SM00563"/>
    </source>
</evidence>
<evidence type="ECO:0000313" key="14">
    <source>
        <dbReference type="EMBL" id="KAH3675195.1"/>
    </source>
</evidence>
<keyword evidence="7" id="KW-0496">Mitochondrion</keyword>
<keyword evidence="3" id="KW-0808">Transferase</keyword>
<comment type="similarity">
    <text evidence="2 12">Belongs to the taffazin family.</text>
</comment>
<keyword evidence="4" id="KW-1000">Mitochondrion outer membrane</keyword>
<evidence type="ECO:0000256" key="6">
    <source>
        <dbReference type="ARBA" id="ARBA00023098"/>
    </source>
</evidence>
<protein>
    <recommendedName>
        <fullName evidence="12">Tafazzin family protein</fullName>
    </recommendedName>
</protein>
<dbReference type="GO" id="GO:0005743">
    <property type="term" value="C:mitochondrial inner membrane"/>
    <property type="evidence" value="ECO:0007669"/>
    <property type="project" value="UniProtKB-SubCell"/>
</dbReference>
<evidence type="ECO:0000256" key="4">
    <source>
        <dbReference type="ARBA" id="ARBA00022787"/>
    </source>
</evidence>
<sequence length="395" mass="44994">MSFYDVLQRGDEFILKDRPKRSRIWNFFSHATCMAVVGGSKAILGLFYNVNVKGLDNLDHGLAKARAENRGFLTLMNHMSVCDDPFIWACLPWRYFLSLDDIRWGLAASNICFNSKASSTFFSLGKLFACERFGRGPFQGGLDALVRILSPDDTLDTDHIFQGTEKSVPVGSPLATDVRSFYSPRYTPPVLRYKTSWVHIFPEGYVCQLKPPHNNSMRFFRWGTARLILEPTVAPVVVPIFTDGFEKIVPEAKVDVVVDSVLPQGIGSTITVNIGKALDDRIIEAFRAEWRALCDKYHDKFHPNDLSFELKFGKEAEALRSRVCDYLREKVAQLRLENGFPPEDERLKSQKFWSEYTKTDGASAPDIQFVGYNWAVRAYQKNTKTYDEYGNEISK</sequence>
<evidence type="ECO:0000256" key="3">
    <source>
        <dbReference type="ARBA" id="ARBA00022679"/>
    </source>
</evidence>
<keyword evidence="6" id="KW-0443">Lipid metabolism</keyword>
<organism evidence="14 15">
    <name type="scientific">Ogataea polymorpha</name>
    <dbReference type="NCBI Taxonomy" id="460523"/>
    <lineage>
        <taxon>Eukaryota</taxon>
        <taxon>Fungi</taxon>
        <taxon>Dikarya</taxon>
        <taxon>Ascomycota</taxon>
        <taxon>Saccharomycotina</taxon>
        <taxon>Pichiomycetes</taxon>
        <taxon>Pichiales</taxon>
        <taxon>Pichiaceae</taxon>
        <taxon>Ogataea</taxon>
    </lineage>
</organism>
<gene>
    <name evidence="14" type="ORF">OGATHE_001534</name>
</gene>
<keyword evidence="15" id="KW-1185">Reference proteome</keyword>
<dbReference type="Proteomes" id="UP000788993">
    <property type="component" value="Unassembled WGS sequence"/>
</dbReference>
<dbReference type="EMBL" id="JAEUBD010000382">
    <property type="protein sequence ID" value="KAH3675195.1"/>
    <property type="molecule type" value="Genomic_DNA"/>
</dbReference>
<dbReference type="InterPro" id="IPR000872">
    <property type="entry name" value="Tafazzin"/>
</dbReference>
<comment type="caution">
    <text evidence="14">The sequence shown here is derived from an EMBL/GenBank/DDBJ whole genome shotgun (WGS) entry which is preliminary data.</text>
</comment>
<evidence type="ECO:0000256" key="10">
    <source>
        <dbReference type="ARBA" id="ARBA00024323"/>
    </source>
</evidence>
<evidence type="ECO:0000256" key="9">
    <source>
        <dbReference type="ARBA" id="ARBA00023315"/>
    </source>
</evidence>
<name>A0A9P8PPH3_9ASCO</name>
<dbReference type="GO" id="GO:0007007">
    <property type="term" value="P:inner mitochondrial membrane organization"/>
    <property type="evidence" value="ECO:0007669"/>
    <property type="project" value="TreeGrafter"/>
</dbReference>
<evidence type="ECO:0000256" key="7">
    <source>
        <dbReference type="ARBA" id="ARBA00023128"/>
    </source>
</evidence>
<dbReference type="AlphaFoldDB" id="A0A9P8PPH3"/>
<keyword evidence="8" id="KW-0472">Membrane</keyword>
<dbReference type="PANTHER" id="PTHR12497">
    <property type="entry name" value="TAZ PROTEIN TAFAZZIN"/>
    <property type="match status" value="1"/>
</dbReference>
<evidence type="ECO:0000313" key="15">
    <source>
        <dbReference type="Proteomes" id="UP000788993"/>
    </source>
</evidence>
<comment type="catalytic activity">
    <reaction evidence="11">
        <text>1'-[1,2-diacyl-sn-glycero-3-phospho],3'-[1-acyl-sn-glycero-3-phospho]-glycerol + a 1,2-diacyl-sn-glycero-3-phosphocholine = a cardiolipin + a 1-acyl-sn-glycero-3-phosphocholine</text>
        <dbReference type="Rhea" id="RHEA:33731"/>
        <dbReference type="ChEBI" id="CHEBI:57643"/>
        <dbReference type="ChEBI" id="CHEBI:58168"/>
        <dbReference type="ChEBI" id="CHEBI:62237"/>
        <dbReference type="ChEBI" id="CHEBI:64743"/>
    </reaction>
    <physiologicalReaction direction="left-to-right" evidence="11">
        <dbReference type="Rhea" id="RHEA:33732"/>
    </physiologicalReaction>
    <physiologicalReaction direction="right-to-left" evidence="11">
        <dbReference type="Rhea" id="RHEA:33733"/>
    </physiologicalReaction>
</comment>
<keyword evidence="5" id="KW-0999">Mitochondrion inner membrane</keyword>
<evidence type="ECO:0000256" key="8">
    <source>
        <dbReference type="ARBA" id="ARBA00023136"/>
    </source>
</evidence>
<evidence type="ECO:0000256" key="2">
    <source>
        <dbReference type="ARBA" id="ARBA00010524"/>
    </source>
</evidence>
<dbReference type="PRINTS" id="PR00979">
    <property type="entry name" value="TAFAZZIN"/>
</dbReference>
<accession>A0A9P8PPH3</accession>
<evidence type="ECO:0000256" key="12">
    <source>
        <dbReference type="RuleBase" id="RU365062"/>
    </source>
</evidence>
<dbReference type="InterPro" id="IPR002123">
    <property type="entry name" value="Plipid/glycerol_acylTrfase"/>
</dbReference>
<dbReference type="SMART" id="SM00563">
    <property type="entry name" value="PlsC"/>
    <property type="match status" value="1"/>
</dbReference>
<comment type="subcellular location">
    <subcellularLocation>
        <location evidence="1">Mitochondrion inner membrane</location>
        <topology evidence="1">Peripheral membrane protein</topology>
        <orientation evidence="1">Intermembrane side</orientation>
    </subcellularLocation>
    <subcellularLocation>
        <location evidence="10">Mitochondrion outer membrane</location>
        <topology evidence="10">Peripheral membrane protein</topology>
        <orientation evidence="10">Intermembrane side</orientation>
    </subcellularLocation>
</comment>
<evidence type="ECO:0000256" key="1">
    <source>
        <dbReference type="ARBA" id="ARBA00004137"/>
    </source>
</evidence>
<dbReference type="GO" id="GO:0047184">
    <property type="term" value="F:1-acylglycerophosphocholine O-acyltransferase activity"/>
    <property type="evidence" value="ECO:0007669"/>
    <property type="project" value="TreeGrafter"/>
</dbReference>
<evidence type="ECO:0000256" key="11">
    <source>
        <dbReference type="ARBA" id="ARBA00047906"/>
    </source>
</evidence>
<reference evidence="14" key="2">
    <citation type="submission" date="2021-01" db="EMBL/GenBank/DDBJ databases">
        <authorList>
            <person name="Schikora-Tamarit M.A."/>
        </authorList>
    </citation>
    <scope>NUCLEOTIDE SEQUENCE</scope>
    <source>
        <strain evidence="14">NCAIM Y.01608</strain>
    </source>
</reference>
<keyword evidence="9" id="KW-0012">Acyltransferase</keyword>
<proteinExistence type="inferred from homology"/>
<dbReference type="Pfam" id="PF01553">
    <property type="entry name" value="Acyltransferase"/>
    <property type="match status" value="1"/>
</dbReference>
<dbReference type="GO" id="GO:0035965">
    <property type="term" value="P:cardiolipin acyl-chain remodeling"/>
    <property type="evidence" value="ECO:0007669"/>
    <property type="project" value="TreeGrafter"/>
</dbReference>